<dbReference type="PIRSF" id="PIRSF005091">
    <property type="entry name" value="Mmb_sulf_HI1246"/>
    <property type="match status" value="1"/>
</dbReference>
<dbReference type="InterPro" id="IPR012160">
    <property type="entry name" value="LtaS-like"/>
</dbReference>
<evidence type="ECO:0000313" key="3">
    <source>
        <dbReference type="EMBL" id="MBV6342741.1"/>
    </source>
</evidence>
<evidence type="ECO:0000313" key="4">
    <source>
        <dbReference type="Proteomes" id="UP001196980"/>
    </source>
</evidence>
<organism evidence="3 4">
    <name type="scientific">Candidatus Magnetobacterium casense</name>
    <dbReference type="NCBI Taxonomy" id="1455061"/>
    <lineage>
        <taxon>Bacteria</taxon>
        <taxon>Pseudomonadati</taxon>
        <taxon>Nitrospirota</taxon>
        <taxon>Thermodesulfovibrionia</taxon>
        <taxon>Thermodesulfovibrionales</taxon>
        <taxon>Candidatus Magnetobacteriaceae</taxon>
        <taxon>Candidatus Magnetobacterium</taxon>
    </lineage>
</organism>
<dbReference type="RefSeq" id="WP_218253357.1">
    <property type="nucleotide sequence ID" value="NZ_JABXWD010000330.1"/>
</dbReference>
<dbReference type="CDD" id="cd16015">
    <property type="entry name" value="LTA_synthase"/>
    <property type="match status" value="1"/>
</dbReference>
<feature type="transmembrane region" description="Helical" evidence="1">
    <location>
        <begin position="202"/>
        <end position="218"/>
    </location>
</feature>
<dbReference type="InterPro" id="IPR000917">
    <property type="entry name" value="Sulfatase_N"/>
</dbReference>
<feature type="transmembrane region" description="Helical" evidence="1">
    <location>
        <begin position="72"/>
        <end position="96"/>
    </location>
</feature>
<evidence type="ECO:0000259" key="2">
    <source>
        <dbReference type="Pfam" id="PF00884"/>
    </source>
</evidence>
<dbReference type="PANTHER" id="PTHR47371">
    <property type="entry name" value="LIPOTEICHOIC ACID SYNTHASE"/>
    <property type="match status" value="1"/>
</dbReference>
<reference evidence="3 4" key="1">
    <citation type="journal article" date="2020" name="J Geophys Res Biogeosci">
        <title>Magnetotaxis as an Adaptation to Enable Bacterial Shuttling of Microbial Sulfur and Sulfur Cycling Across Aquatic Oxic#Anoxic Interfaces.</title>
        <authorList>
            <person name="Li J."/>
            <person name="Liu P."/>
            <person name="Wang J."/>
            <person name="Roberts A.P."/>
            <person name="Pan Y."/>
        </authorList>
    </citation>
    <scope>NUCLEOTIDE SEQUENCE [LARGE SCALE GENOMIC DNA]</scope>
    <source>
        <strain evidence="3 4">MYR-1_YQ</strain>
    </source>
</reference>
<dbReference type="PANTHER" id="PTHR47371:SF3">
    <property type="entry name" value="PHOSPHOGLYCEROL TRANSFERASE I"/>
    <property type="match status" value="1"/>
</dbReference>
<comment type="caution">
    <text evidence="3">The sequence shown here is derived from an EMBL/GenBank/DDBJ whole genome shotgun (WGS) entry which is preliminary data.</text>
</comment>
<name>A0ABS6S1P8_9BACT</name>
<protein>
    <submittedName>
        <fullName evidence="3">LTA synthase family protein</fullName>
    </submittedName>
</protein>
<gene>
    <name evidence="3" type="ORF">HWQ67_14235</name>
</gene>
<dbReference type="Proteomes" id="UP001196980">
    <property type="component" value="Unassembled WGS sequence"/>
</dbReference>
<feature type="transmembrane region" description="Helical" evidence="1">
    <location>
        <begin position="33"/>
        <end position="52"/>
    </location>
</feature>
<accession>A0ABS6S1P8</accession>
<keyword evidence="1" id="KW-0472">Membrane</keyword>
<feature type="domain" description="Sulfatase N-terminal" evidence="2">
    <location>
        <begin position="304"/>
        <end position="574"/>
    </location>
</feature>
<keyword evidence="1" id="KW-0812">Transmembrane</keyword>
<feature type="transmembrane region" description="Helical" evidence="1">
    <location>
        <begin position="108"/>
        <end position="132"/>
    </location>
</feature>
<keyword evidence="1" id="KW-1133">Transmembrane helix</keyword>
<dbReference type="EMBL" id="JABXWD010000330">
    <property type="protein sequence ID" value="MBV6342741.1"/>
    <property type="molecule type" value="Genomic_DNA"/>
</dbReference>
<evidence type="ECO:0000256" key="1">
    <source>
        <dbReference type="SAM" id="Phobius"/>
    </source>
</evidence>
<keyword evidence="4" id="KW-1185">Reference proteome</keyword>
<feature type="transmembrane region" description="Helical" evidence="1">
    <location>
        <begin position="161"/>
        <end position="181"/>
    </location>
</feature>
<dbReference type="InterPro" id="IPR050448">
    <property type="entry name" value="OpgB/LTA_synthase_biosynth"/>
</dbReference>
<sequence>MISVKPSVQQTANRLAGLGKLAGRTRPVGRWRLVFLLYVVCVAVSFVTRVVLTVKSWSVLDANVVVVMKIFLVGLLFDLVTMTYFAVPVVLYITVVPRRVFNHRLHELVFYAMGVAAIYFVLFVSVAEVVFFDEFGVRFNFIAVDYLIYTTEVVNNIRESYPLGAILFAVGLVSLSVFMCIRRGVSDALRTSQEGLAVRVKSAVLFLLLPVLFGLLFSKGNFDNMSANIYVKEIASNGIYDFLVALNTNKLDYKQFYLTGDDKLVSKTLRELVREDNSVFVSADKPYDIERMIRGTGIDTERLNVVVVVVESLSAEYLGVFGGKSNLTPNLDKLSAEGMFFTNFLATGTRTVRGLEAVTLSMPPTPGGSIVKQQHNEELPSSWGRLMKQKGYQTSFMYGGDGLFDNMNYFFSHNGFDTIIDRKDFGKDEVVFENAWGVCDEALFSKAIREFDKSHASKKPFFTLIMTTSNHRPYTYPDGRIDIASHSGRDGAVKYTDYAIGKFIRDSSQRPWFKDTVFVILADHCANSAGKTELPVRNYRIPLLIYSPAHITPMRIDKLSSQIDVAPTLLALLGQGYRSNFFGKDILKSPKGDERAFIGTYETLGYIKHNKLVILHTKERAEVFELDHDSRLSATTDEQLINEAIAYYQGAHEMVGSLQRRGLKKRHIIF</sequence>
<proteinExistence type="predicted"/>
<dbReference type="Pfam" id="PF00884">
    <property type="entry name" value="Sulfatase"/>
    <property type="match status" value="1"/>
</dbReference>